<proteinExistence type="predicted"/>
<gene>
    <name evidence="2" type="ORF">C5Y83_03375</name>
</gene>
<sequence length="366" mass="41089">MAASLCRIGISVEVADMFADIDTQRIAHALPLSNYPWSAYSWLMESQAEAWCYTGGLENYPRLITRLSKLRPLLGNSAQVLQLVRDPIYLSRLAEKHGFQYPETTRSPRQPLGKDWLIKPKRSAGGLQIERYTDSHRSHQSRYFQREIPGTVMSLAVLSTSTDFKILGASRLRVGLEYGAACEFVFAGATSVPIADLPGFDELQKMVEVIHTDTNLVGLWGMDFVLADRPVLLEINPRWTATMPLYERRMERSLMASHVDACRDQCLSGDLTEWSGTSGLRIVYASCSFEFSVEHLSYLSAEWNLSRDSILGKPTLADIPNVGTRIEKGHPICSIYADGANENEVEKLLEERVAHVHMVFNQSNTN</sequence>
<name>A0A2S8G5U3_9BACT</name>
<reference evidence="2 3" key="1">
    <citation type="submission" date="2018-02" db="EMBL/GenBank/DDBJ databases">
        <title>Comparative genomes isolates from brazilian mangrove.</title>
        <authorList>
            <person name="Araujo J.E."/>
            <person name="Taketani R.G."/>
            <person name="Silva M.C.P."/>
            <person name="Loureco M.V."/>
            <person name="Andreote F.D."/>
        </authorList>
    </citation>
    <scope>NUCLEOTIDE SEQUENCE [LARGE SCALE GENOMIC DNA]</scope>
    <source>
        <strain evidence="2 3">Hex-1 MGV</strain>
    </source>
</reference>
<dbReference type="Gene3D" id="3.30.470.20">
    <property type="entry name" value="ATP-grasp fold, B domain"/>
    <property type="match status" value="1"/>
</dbReference>
<dbReference type="RefSeq" id="WP_105328234.1">
    <property type="nucleotide sequence ID" value="NZ_PUHY01000004.1"/>
</dbReference>
<dbReference type="InterPro" id="IPR003806">
    <property type="entry name" value="ATP-grasp_PylC-type"/>
</dbReference>
<dbReference type="GO" id="GO:0005524">
    <property type="term" value="F:ATP binding"/>
    <property type="evidence" value="ECO:0007669"/>
    <property type="project" value="InterPro"/>
</dbReference>
<evidence type="ECO:0000313" key="2">
    <source>
        <dbReference type="EMBL" id="PQO39797.1"/>
    </source>
</evidence>
<dbReference type="GO" id="GO:0046872">
    <property type="term" value="F:metal ion binding"/>
    <property type="evidence" value="ECO:0007669"/>
    <property type="project" value="InterPro"/>
</dbReference>
<accession>A0A2S8G5U3</accession>
<feature type="domain" description="ATP-grasp fold PylC-type" evidence="1">
    <location>
        <begin position="95"/>
        <end position="242"/>
    </location>
</feature>
<dbReference type="Pfam" id="PF02655">
    <property type="entry name" value="ATP-grasp_3"/>
    <property type="match status" value="1"/>
</dbReference>
<dbReference type="AlphaFoldDB" id="A0A2S8G5U3"/>
<protein>
    <recommendedName>
        <fullName evidence="1">ATP-grasp fold PylC-type domain-containing protein</fullName>
    </recommendedName>
</protein>
<evidence type="ECO:0000313" key="3">
    <source>
        <dbReference type="Proteomes" id="UP000238322"/>
    </source>
</evidence>
<dbReference type="SUPFAM" id="SSF56059">
    <property type="entry name" value="Glutathione synthetase ATP-binding domain-like"/>
    <property type="match status" value="1"/>
</dbReference>
<organism evidence="2 3">
    <name type="scientific">Blastopirellula marina</name>
    <dbReference type="NCBI Taxonomy" id="124"/>
    <lineage>
        <taxon>Bacteria</taxon>
        <taxon>Pseudomonadati</taxon>
        <taxon>Planctomycetota</taxon>
        <taxon>Planctomycetia</taxon>
        <taxon>Pirellulales</taxon>
        <taxon>Pirellulaceae</taxon>
        <taxon>Blastopirellula</taxon>
    </lineage>
</organism>
<dbReference type="Proteomes" id="UP000238322">
    <property type="component" value="Unassembled WGS sequence"/>
</dbReference>
<dbReference type="OrthoDB" id="1804072at2"/>
<dbReference type="EMBL" id="PUHY01000004">
    <property type="protein sequence ID" value="PQO39797.1"/>
    <property type="molecule type" value="Genomic_DNA"/>
</dbReference>
<comment type="caution">
    <text evidence="2">The sequence shown here is derived from an EMBL/GenBank/DDBJ whole genome shotgun (WGS) entry which is preliminary data.</text>
</comment>
<evidence type="ECO:0000259" key="1">
    <source>
        <dbReference type="Pfam" id="PF02655"/>
    </source>
</evidence>